<dbReference type="InterPro" id="IPR045439">
    <property type="entry name" value="EAD11"/>
</dbReference>
<keyword evidence="1" id="KW-0175">Coiled coil</keyword>
<feature type="domain" description="Effector-associated" evidence="4">
    <location>
        <begin position="12"/>
        <end position="88"/>
    </location>
</feature>
<feature type="transmembrane region" description="Helical" evidence="3">
    <location>
        <begin position="322"/>
        <end position="343"/>
    </location>
</feature>
<feature type="region of interest" description="Disordered" evidence="2">
    <location>
        <begin position="348"/>
        <end position="383"/>
    </location>
</feature>
<comment type="caution">
    <text evidence="5">The sequence shown here is derived from an EMBL/GenBank/DDBJ whole genome shotgun (WGS) entry which is preliminary data.</text>
</comment>
<dbReference type="AlphaFoldDB" id="A0A923PH74"/>
<evidence type="ECO:0000256" key="2">
    <source>
        <dbReference type="SAM" id="MobiDB-lite"/>
    </source>
</evidence>
<sequence length="383" mass="42281">MSITTQEQLEELKETLRTAVAEAATDEALELLRTALPPERPKHQQVILLASRYADLLQYQIGNTLDPLRIDVLRQELRQDILAFVTHLALVDFSPQAPGRPELKPGHLLYKVPPRMQVRQAHECLVRVAHQLSQVLSGIALDDSVSLEEIPVAQVMEVEIIDPCLDGVRQFDILLLSDGEQIVDEYSYTEWVFHVRPLVEGRHELVLKISVLLTVAGKERTKNLILRRPIEVRADAEPGPATPLQRVNTADPGAVGAAAEELPNPETEIEATLPPPRPAPPQAGGKGLSTQPFPSPLPHYSPSTVPPDDVTFSSRPKKSSGWLRPMLTAAATVLFLLVGFWAIDGRKSSENLTGTDDPTNGVRTDSLQDATDRQDSLRLQQEQ</sequence>
<evidence type="ECO:0000259" key="4">
    <source>
        <dbReference type="Pfam" id="PF19964"/>
    </source>
</evidence>
<reference evidence="5" key="1">
    <citation type="submission" date="2020-08" db="EMBL/GenBank/DDBJ databases">
        <title>Lewinella bacteria from marine environments.</title>
        <authorList>
            <person name="Zhong Y."/>
        </authorList>
    </citation>
    <scope>NUCLEOTIDE SEQUENCE</scope>
    <source>
        <strain evidence="5">KCTC 42187</strain>
    </source>
</reference>
<dbReference type="RefSeq" id="WP_187466100.1">
    <property type="nucleotide sequence ID" value="NZ_JACSIT010000085.1"/>
</dbReference>
<evidence type="ECO:0000256" key="3">
    <source>
        <dbReference type="SAM" id="Phobius"/>
    </source>
</evidence>
<dbReference type="Pfam" id="PF19964">
    <property type="entry name" value="EAD11"/>
    <property type="match status" value="1"/>
</dbReference>
<proteinExistence type="predicted"/>
<dbReference type="EMBL" id="JACSIT010000085">
    <property type="protein sequence ID" value="MBC6994007.1"/>
    <property type="molecule type" value="Genomic_DNA"/>
</dbReference>
<evidence type="ECO:0000313" key="6">
    <source>
        <dbReference type="Proteomes" id="UP000650081"/>
    </source>
</evidence>
<keyword evidence="3" id="KW-1133">Transmembrane helix</keyword>
<name>A0A923PH74_9BACT</name>
<dbReference type="Proteomes" id="UP000650081">
    <property type="component" value="Unassembled WGS sequence"/>
</dbReference>
<keyword evidence="3" id="KW-0472">Membrane</keyword>
<evidence type="ECO:0000313" key="5">
    <source>
        <dbReference type="EMBL" id="MBC6994007.1"/>
    </source>
</evidence>
<evidence type="ECO:0000256" key="1">
    <source>
        <dbReference type="SAM" id="Coils"/>
    </source>
</evidence>
<accession>A0A923PH74</accession>
<feature type="region of interest" description="Disordered" evidence="2">
    <location>
        <begin position="254"/>
        <end position="320"/>
    </location>
</feature>
<keyword evidence="6" id="KW-1185">Reference proteome</keyword>
<protein>
    <recommendedName>
        <fullName evidence="4">Effector-associated domain-containing protein</fullName>
    </recommendedName>
</protein>
<feature type="coiled-coil region" evidence="1">
    <location>
        <begin position="2"/>
        <end position="29"/>
    </location>
</feature>
<gene>
    <name evidence="5" type="ORF">H9S92_07530</name>
</gene>
<organism evidence="5 6">
    <name type="scientific">Neolewinella lacunae</name>
    <dbReference type="NCBI Taxonomy" id="1517758"/>
    <lineage>
        <taxon>Bacteria</taxon>
        <taxon>Pseudomonadati</taxon>
        <taxon>Bacteroidota</taxon>
        <taxon>Saprospiria</taxon>
        <taxon>Saprospirales</taxon>
        <taxon>Lewinellaceae</taxon>
        <taxon>Neolewinella</taxon>
    </lineage>
</organism>
<keyword evidence="3" id="KW-0812">Transmembrane</keyword>
<feature type="compositionally biased region" description="Polar residues" evidence="2">
    <location>
        <begin position="350"/>
        <end position="369"/>
    </location>
</feature>